<proteinExistence type="predicted"/>
<sequence>MGNCGSAPKTNEDVNVPAPEPVKEESVQGNEEAVRVEQEEKTIGTTCSDEKKNDADDNKAEDANRMSLGALLNEDEEKKEEKKEEIEEEKKQEVSAAPKEEKEVEPKIENKTETKVVPETKTEVKETSEETSEQKAVEEVKAEVQPTTEEKKPDNAPVTLTQ</sequence>
<evidence type="ECO:0000313" key="3">
    <source>
        <dbReference type="Proteomes" id="UP000796880"/>
    </source>
</evidence>
<evidence type="ECO:0000313" key="2">
    <source>
        <dbReference type="EMBL" id="KAF3435002.1"/>
    </source>
</evidence>
<dbReference type="AlphaFoldDB" id="A0A8K0DPK3"/>
<comment type="caution">
    <text evidence="2">The sequence shown here is derived from an EMBL/GenBank/DDBJ whole genome shotgun (WGS) entry which is preliminary data.</text>
</comment>
<feature type="region of interest" description="Disordered" evidence="1">
    <location>
        <begin position="1"/>
        <end position="162"/>
    </location>
</feature>
<protein>
    <submittedName>
        <fullName evidence="2">Uncharacterized protein</fullName>
    </submittedName>
</protein>
<feature type="compositionally biased region" description="Basic and acidic residues" evidence="1">
    <location>
        <begin position="21"/>
        <end position="64"/>
    </location>
</feature>
<reference evidence="2" key="1">
    <citation type="submission" date="2020-03" db="EMBL/GenBank/DDBJ databases">
        <title>A high-quality chromosome-level genome assembly of a woody plant with both climbing and erect habits, Rhamnella rubrinervis.</title>
        <authorList>
            <person name="Lu Z."/>
            <person name="Yang Y."/>
            <person name="Zhu X."/>
            <person name="Sun Y."/>
        </authorList>
    </citation>
    <scope>NUCLEOTIDE SEQUENCE</scope>
    <source>
        <strain evidence="2">BYM</strain>
        <tissue evidence="2">Leaf</tissue>
    </source>
</reference>
<evidence type="ECO:0000256" key="1">
    <source>
        <dbReference type="SAM" id="MobiDB-lite"/>
    </source>
</evidence>
<accession>A0A8K0DPK3</accession>
<keyword evidence="3" id="KW-1185">Reference proteome</keyword>
<dbReference type="EMBL" id="VOIH02000010">
    <property type="protein sequence ID" value="KAF3435002.1"/>
    <property type="molecule type" value="Genomic_DNA"/>
</dbReference>
<gene>
    <name evidence="2" type="ORF">FNV43_RR22089</name>
</gene>
<dbReference type="Proteomes" id="UP000796880">
    <property type="component" value="Unassembled WGS sequence"/>
</dbReference>
<feature type="compositionally biased region" description="Basic and acidic residues" evidence="1">
    <location>
        <begin position="79"/>
        <end position="154"/>
    </location>
</feature>
<organism evidence="2 3">
    <name type="scientific">Rhamnella rubrinervis</name>
    <dbReference type="NCBI Taxonomy" id="2594499"/>
    <lineage>
        <taxon>Eukaryota</taxon>
        <taxon>Viridiplantae</taxon>
        <taxon>Streptophyta</taxon>
        <taxon>Embryophyta</taxon>
        <taxon>Tracheophyta</taxon>
        <taxon>Spermatophyta</taxon>
        <taxon>Magnoliopsida</taxon>
        <taxon>eudicotyledons</taxon>
        <taxon>Gunneridae</taxon>
        <taxon>Pentapetalae</taxon>
        <taxon>rosids</taxon>
        <taxon>fabids</taxon>
        <taxon>Rosales</taxon>
        <taxon>Rhamnaceae</taxon>
        <taxon>rhamnoid group</taxon>
        <taxon>Rhamneae</taxon>
        <taxon>Rhamnella</taxon>
    </lineage>
</organism>
<name>A0A8K0DPK3_9ROSA</name>